<comment type="similarity">
    <text evidence="1">Belongs to the transferase hexapeptide repeat family.</text>
</comment>
<reference evidence="3 4" key="1">
    <citation type="submission" date="2020-03" db="EMBL/GenBank/DDBJ databases">
        <title>Genomic Encyclopedia of Type Strains, Phase IV (KMG-IV): sequencing the most valuable type-strain genomes for metagenomic binning, comparative biology and taxonomic classification.</title>
        <authorList>
            <person name="Goeker M."/>
        </authorList>
    </citation>
    <scope>NUCLEOTIDE SEQUENCE [LARGE SCALE GENOMIC DNA]</scope>
    <source>
        <strain evidence="3 4">DSM 19867</strain>
    </source>
</reference>
<comment type="caution">
    <text evidence="3">The sequence shown here is derived from an EMBL/GenBank/DDBJ whole genome shotgun (WGS) entry which is preliminary data.</text>
</comment>
<dbReference type="Gene3D" id="2.160.10.10">
    <property type="entry name" value="Hexapeptide repeat proteins"/>
    <property type="match status" value="1"/>
</dbReference>
<dbReference type="GO" id="GO:0008666">
    <property type="term" value="F:2,3,4,5-tetrahydropyridine-2,6-dicarboxylate N-succinyltransferase activity"/>
    <property type="evidence" value="ECO:0007669"/>
    <property type="project" value="UniProtKB-EC"/>
</dbReference>
<dbReference type="PANTHER" id="PTHR43300:SF10">
    <property type="entry name" value="2,3,4,5-TETRAHYDROPYRIDINE-2,6-DICARBOXYLATE N-ACETYLTRANSFERASE"/>
    <property type="match status" value="1"/>
</dbReference>
<dbReference type="Proteomes" id="UP000570514">
    <property type="component" value="Unassembled WGS sequence"/>
</dbReference>
<evidence type="ECO:0000259" key="2">
    <source>
        <dbReference type="Pfam" id="PF14805"/>
    </source>
</evidence>
<dbReference type="PANTHER" id="PTHR43300">
    <property type="entry name" value="ACETYLTRANSFERASE"/>
    <property type="match status" value="1"/>
</dbReference>
<dbReference type="Gene3D" id="1.10.166.10">
    <property type="entry name" value="Tetrahydrodipicolinate-N-succinyltransferase, N-terminal domain"/>
    <property type="match status" value="1"/>
</dbReference>
<dbReference type="InterPro" id="IPR023180">
    <property type="entry name" value="THP_succinylTrfase_dom1"/>
</dbReference>
<sequence>MSSELARVLDAAWENRTEINFATTGEVREAVEEVLAALDAGRLRVAEKGADGWVVNQWVKKAILLSFRLTDNGEISSGPGGSVWWDKVPTKFQGWGEAEFRAAGIRSVPGAFVRRGAYFGKGVIVMPSFVNIGAYVDDGTMVDSFATIGSACQIGKNCHISANVVIGGVLEPLQAGPVIIEDHCFVGACAAVTEGVRVETGAVIASGVTIGASTTIIDRATGETFFGRVPAYSVVVSGTLPAAPGKPATYAAVIMKRVDEGTRAKTSINELLRG</sequence>
<dbReference type="AlphaFoldDB" id="A0A846MWC7"/>
<keyword evidence="3" id="KW-0808">Transferase</keyword>
<dbReference type="Pfam" id="PF14805">
    <property type="entry name" value="THDPS_N_2"/>
    <property type="match status" value="1"/>
</dbReference>
<keyword evidence="4" id="KW-1185">Reference proteome</keyword>
<protein>
    <submittedName>
        <fullName evidence="3">2,3,4,5-tetrahydropyridine-2-carboxylate N-succinyltransferase</fullName>
        <ecNumber evidence="3">2.3.1.117</ecNumber>
    </submittedName>
</protein>
<dbReference type="InterPro" id="IPR011004">
    <property type="entry name" value="Trimer_LpxA-like_sf"/>
</dbReference>
<dbReference type="InterPro" id="IPR001451">
    <property type="entry name" value="Hexapep"/>
</dbReference>
<gene>
    <name evidence="3" type="ORF">FHS83_001176</name>
</gene>
<evidence type="ECO:0000313" key="4">
    <source>
        <dbReference type="Proteomes" id="UP000570514"/>
    </source>
</evidence>
<evidence type="ECO:0000313" key="3">
    <source>
        <dbReference type="EMBL" id="NIK87858.1"/>
    </source>
</evidence>
<name>A0A846MWC7_9PROT</name>
<dbReference type="NCBIfam" id="NF008808">
    <property type="entry name" value="PRK11830.1"/>
    <property type="match status" value="1"/>
</dbReference>
<feature type="domain" description="Tetrahydrodipicolinate-N-succinyltransferase chain A" evidence="2">
    <location>
        <begin position="5"/>
        <end position="69"/>
    </location>
</feature>
<dbReference type="CDD" id="cd03350">
    <property type="entry name" value="LbH_THP_succinylT"/>
    <property type="match status" value="1"/>
</dbReference>
<dbReference type="RefSeq" id="WP_167081814.1">
    <property type="nucleotide sequence ID" value="NZ_BAAADC010000001.1"/>
</dbReference>
<dbReference type="SUPFAM" id="SSF51161">
    <property type="entry name" value="Trimeric LpxA-like enzymes"/>
    <property type="match status" value="1"/>
</dbReference>
<organism evidence="3 4">
    <name type="scientific">Rhizomicrobium palustre</name>
    <dbReference type="NCBI Taxonomy" id="189966"/>
    <lineage>
        <taxon>Bacteria</taxon>
        <taxon>Pseudomonadati</taxon>
        <taxon>Pseudomonadota</taxon>
        <taxon>Alphaproteobacteria</taxon>
        <taxon>Micropepsales</taxon>
        <taxon>Micropepsaceae</taxon>
        <taxon>Rhizomicrobium</taxon>
    </lineage>
</organism>
<dbReference type="EMBL" id="JAASRM010000001">
    <property type="protein sequence ID" value="NIK87858.1"/>
    <property type="molecule type" value="Genomic_DNA"/>
</dbReference>
<dbReference type="InterPro" id="IPR037133">
    <property type="entry name" value="THP_succinylTrfase_N_sf"/>
</dbReference>
<proteinExistence type="inferred from homology"/>
<accession>A0A846MWC7</accession>
<keyword evidence="3" id="KW-0012">Acyltransferase</keyword>
<dbReference type="Pfam" id="PF14602">
    <property type="entry name" value="Hexapep_2"/>
    <property type="match status" value="1"/>
</dbReference>
<dbReference type="InterPro" id="IPR050179">
    <property type="entry name" value="Trans_hexapeptide_repeat"/>
</dbReference>
<dbReference type="EC" id="2.3.1.117" evidence="3"/>
<dbReference type="Pfam" id="PF00132">
    <property type="entry name" value="Hexapep"/>
    <property type="match status" value="1"/>
</dbReference>
<evidence type="ECO:0000256" key="1">
    <source>
        <dbReference type="ARBA" id="ARBA00007274"/>
    </source>
</evidence>